<dbReference type="PANTHER" id="PTHR43300:SF11">
    <property type="entry name" value="ACETYLTRANSFERASE RV3034C-RELATED"/>
    <property type="match status" value="1"/>
</dbReference>
<dbReference type="EMBL" id="CP022187">
    <property type="protein sequence ID" value="AWI77220.1"/>
    <property type="molecule type" value="Genomic_DNA"/>
</dbReference>
<dbReference type="RefSeq" id="WP_108950919.1">
    <property type="nucleotide sequence ID" value="NZ_CP022187.1"/>
</dbReference>
<comment type="similarity">
    <text evidence="1">Belongs to the transferase hexapeptide repeat family.</text>
</comment>
<evidence type="ECO:0000256" key="1">
    <source>
        <dbReference type="ARBA" id="ARBA00007274"/>
    </source>
</evidence>
<evidence type="ECO:0008006" key="7">
    <source>
        <dbReference type="Google" id="ProtNLM"/>
    </source>
</evidence>
<organism evidence="5 6">
    <name type="scientific">Parazoarcus communis</name>
    <dbReference type="NCBI Taxonomy" id="41977"/>
    <lineage>
        <taxon>Bacteria</taxon>
        <taxon>Pseudomonadati</taxon>
        <taxon>Pseudomonadota</taxon>
        <taxon>Betaproteobacteria</taxon>
        <taxon>Rhodocyclales</taxon>
        <taxon>Zoogloeaceae</taxon>
        <taxon>Parazoarcus</taxon>
    </lineage>
</organism>
<dbReference type="Pfam" id="PF00132">
    <property type="entry name" value="Hexapep"/>
    <property type="match status" value="1"/>
</dbReference>
<evidence type="ECO:0000256" key="4">
    <source>
        <dbReference type="ARBA" id="ARBA00023315"/>
    </source>
</evidence>
<gene>
    <name evidence="5" type="ORF">CEW83_19945</name>
</gene>
<dbReference type="GO" id="GO:0016746">
    <property type="term" value="F:acyltransferase activity"/>
    <property type="evidence" value="ECO:0007669"/>
    <property type="project" value="UniProtKB-KW"/>
</dbReference>
<dbReference type="Proteomes" id="UP000244930">
    <property type="component" value="Chromosome"/>
</dbReference>
<keyword evidence="4" id="KW-0012">Acyltransferase</keyword>
<dbReference type="InterPro" id="IPR018357">
    <property type="entry name" value="Hexapep_transf_CS"/>
</dbReference>
<evidence type="ECO:0000256" key="3">
    <source>
        <dbReference type="ARBA" id="ARBA00022737"/>
    </source>
</evidence>
<evidence type="ECO:0000313" key="5">
    <source>
        <dbReference type="EMBL" id="AWI77220.1"/>
    </source>
</evidence>
<proteinExistence type="inferred from homology"/>
<dbReference type="Gene3D" id="2.160.10.10">
    <property type="entry name" value="Hexapeptide repeat proteins"/>
    <property type="match status" value="1"/>
</dbReference>
<dbReference type="KEGG" id="acom:CEW83_19945"/>
<dbReference type="InterPro" id="IPR050179">
    <property type="entry name" value="Trans_hexapeptide_repeat"/>
</dbReference>
<dbReference type="SUPFAM" id="SSF51161">
    <property type="entry name" value="Trimeric LpxA-like enzymes"/>
    <property type="match status" value="1"/>
</dbReference>
<dbReference type="PANTHER" id="PTHR43300">
    <property type="entry name" value="ACETYLTRANSFERASE"/>
    <property type="match status" value="1"/>
</dbReference>
<protein>
    <recommendedName>
        <fullName evidence="7">Acetyltransferase</fullName>
    </recommendedName>
</protein>
<dbReference type="CDD" id="cd03349">
    <property type="entry name" value="LbH_XAT"/>
    <property type="match status" value="1"/>
</dbReference>
<keyword evidence="6" id="KW-1185">Reference proteome</keyword>
<dbReference type="InterPro" id="IPR001451">
    <property type="entry name" value="Hexapep"/>
</dbReference>
<keyword evidence="2" id="KW-0808">Transferase</keyword>
<sequence>MSRISTSLRRTLYEFRLRRRFSRSVIHGGATVDGESSLGDYAVLFRNARLICSTLGSYSYVQENTLLLGAEVGPFCSIAANVTIGLVNHPTSLVSTSPVFYDRSQPLPRFFASQNAAHESIPRTVVGADVWIGERAMIRAGVSIGVGAVIGAGAMVTRDVPPYTIAAGVPCRPLRQRFDATLCAGLADSEWWTLSEQRLSELAPYFASPEVFLTMLRKQE</sequence>
<keyword evidence="3" id="KW-0677">Repeat</keyword>
<accession>A0A2U8GUX7</accession>
<evidence type="ECO:0000313" key="6">
    <source>
        <dbReference type="Proteomes" id="UP000244930"/>
    </source>
</evidence>
<name>A0A2U8GUX7_9RHOO</name>
<evidence type="ECO:0000256" key="2">
    <source>
        <dbReference type="ARBA" id="ARBA00022679"/>
    </source>
</evidence>
<dbReference type="AlphaFoldDB" id="A0A2U8GUX7"/>
<dbReference type="InterPro" id="IPR011004">
    <property type="entry name" value="Trimer_LpxA-like_sf"/>
</dbReference>
<reference evidence="5 6" key="1">
    <citation type="submission" date="2017-06" db="EMBL/GenBank/DDBJ databases">
        <title>Azoarcus.</title>
        <authorList>
            <person name="Woo J.-H."/>
            <person name="Kim H.-S."/>
        </authorList>
    </citation>
    <scope>NUCLEOTIDE SEQUENCE [LARGE SCALE GENOMIC DNA]</scope>
    <source>
        <strain evidence="5 6">TSPY31</strain>
    </source>
</reference>
<dbReference type="PROSITE" id="PS00101">
    <property type="entry name" value="HEXAPEP_TRANSFERASES"/>
    <property type="match status" value="1"/>
</dbReference>